<feature type="transmembrane region" description="Helical" evidence="1">
    <location>
        <begin position="25"/>
        <end position="46"/>
    </location>
</feature>
<dbReference type="GO" id="GO:0016747">
    <property type="term" value="F:acyltransferase activity, transferring groups other than amino-acyl groups"/>
    <property type="evidence" value="ECO:0007669"/>
    <property type="project" value="InterPro"/>
</dbReference>
<feature type="transmembrane region" description="Helical" evidence="1">
    <location>
        <begin position="97"/>
        <end position="115"/>
    </location>
</feature>
<sequence length="396" mass="42268">MSTGPARTAPVGAVTVIPALDGLRAVAATLVILTHAAFLTGFGATGDLVGRLWSRGDFGVGIFFALSGFLLHRGLIAAPSGKVAVGAYALRRAARVLPAYWVTLAAVVVFANPPLRDWLLHVAGLQIYVGDAWISSFNQSWSLATEISFYVALPFVVMALSPLRRRHPAGPLVVMVVAIVGLTLLSVLRSGEVFGVDVITHMWLHARGPQFLIGMLCAEALLLPDHAISRTLHRWGGDTVGCLAVAGGAYLLSTTAITGPLTVAPATGSELLVRSALGTLVAFCLLLPLTHGRPSTYSHALSLPWMRWLGVISYGVFLWHLPVFMAIYDVTGVANFTGGLLPLLAVGLPITLLLSAVSHYWVEVPASRLAGRVLARRRHRQHERTQHEESQGALQS</sequence>
<evidence type="ECO:0000313" key="4">
    <source>
        <dbReference type="Proteomes" id="UP000030011"/>
    </source>
</evidence>
<evidence type="ECO:0000256" key="1">
    <source>
        <dbReference type="SAM" id="Phobius"/>
    </source>
</evidence>
<dbReference type="eggNOG" id="COG1835">
    <property type="taxonomic scope" value="Bacteria"/>
</dbReference>
<gene>
    <name evidence="3" type="ORF">N803_08765</name>
</gene>
<feature type="domain" description="Acyltransferase 3" evidence="2">
    <location>
        <begin position="18"/>
        <end position="357"/>
    </location>
</feature>
<dbReference type="InterPro" id="IPR050879">
    <property type="entry name" value="Acyltransferase_3"/>
</dbReference>
<dbReference type="OrthoDB" id="5242306at2"/>
<dbReference type="PANTHER" id="PTHR23028">
    <property type="entry name" value="ACETYLTRANSFERASE"/>
    <property type="match status" value="1"/>
</dbReference>
<organism evidence="3 4">
    <name type="scientific">Knoellia subterranea KCTC 19937</name>
    <dbReference type="NCBI Taxonomy" id="1385521"/>
    <lineage>
        <taxon>Bacteria</taxon>
        <taxon>Bacillati</taxon>
        <taxon>Actinomycetota</taxon>
        <taxon>Actinomycetes</taxon>
        <taxon>Micrococcales</taxon>
        <taxon>Intrasporangiaceae</taxon>
        <taxon>Knoellia</taxon>
    </lineage>
</organism>
<dbReference type="GO" id="GO:0016020">
    <property type="term" value="C:membrane"/>
    <property type="evidence" value="ECO:0007669"/>
    <property type="project" value="TreeGrafter"/>
</dbReference>
<comment type="caution">
    <text evidence="3">The sequence shown here is derived from an EMBL/GenBank/DDBJ whole genome shotgun (WGS) entry which is preliminary data.</text>
</comment>
<dbReference type="STRING" id="1385521.N803_08765"/>
<dbReference type="PANTHER" id="PTHR23028:SF53">
    <property type="entry name" value="ACYL_TRANSF_3 DOMAIN-CONTAINING PROTEIN"/>
    <property type="match status" value="1"/>
</dbReference>
<feature type="transmembrane region" description="Helical" evidence="1">
    <location>
        <begin position="309"/>
        <end position="328"/>
    </location>
</feature>
<feature type="transmembrane region" description="Helical" evidence="1">
    <location>
        <begin position="340"/>
        <end position="362"/>
    </location>
</feature>
<protein>
    <recommendedName>
        <fullName evidence="2">Acyltransferase 3 domain-containing protein</fullName>
    </recommendedName>
</protein>
<dbReference type="AlphaFoldDB" id="A0A0A0JP04"/>
<dbReference type="RefSeq" id="WP_035903203.1">
    <property type="nucleotide sequence ID" value="NZ_AVPK01000002.1"/>
</dbReference>
<reference evidence="3 4" key="1">
    <citation type="submission" date="2013-08" db="EMBL/GenBank/DDBJ databases">
        <title>The genome sequence of Knoellia subterranea.</title>
        <authorList>
            <person name="Zhu W."/>
            <person name="Wang G."/>
        </authorList>
    </citation>
    <scope>NUCLEOTIDE SEQUENCE [LARGE SCALE GENOMIC DNA]</scope>
    <source>
        <strain evidence="3 4">KCTC 19937</strain>
    </source>
</reference>
<dbReference type="GO" id="GO:0009103">
    <property type="term" value="P:lipopolysaccharide biosynthetic process"/>
    <property type="evidence" value="ECO:0007669"/>
    <property type="project" value="TreeGrafter"/>
</dbReference>
<dbReference type="Proteomes" id="UP000030011">
    <property type="component" value="Unassembled WGS sequence"/>
</dbReference>
<keyword evidence="1" id="KW-0472">Membrane</keyword>
<dbReference type="InterPro" id="IPR002656">
    <property type="entry name" value="Acyl_transf_3_dom"/>
</dbReference>
<feature type="transmembrane region" description="Helical" evidence="1">
    <location>
        <begin position="58"/>
        <end position="76"/>
    </location>
</feature>
<keyword evidence="1" id="KW-1133">Transmembrane helix</keyword>
<keyword evidence="4" id="KW-1185">Reference proteome</keyword>
<name>A0A0A0JP04_9MICO</name>
<feature type="transmembrane region" description="Helical" evidence="1">
    <location>
        <begin position="141"/>
        <end position="160"/>
    </location>
</feature>
<feature type="transmembrane region" description="Helical" evidence="1">
    <location>
        <begin position="271"/>
        <end position="289"/>
    </location>
</feature>
<dbReference type="Pfam" id="PF01757">
    <property type="entry name" value="Acyl_transf_3"/>
    <property type="match status" value="1"/>
</dbReference>
<dbReference type="EMBL" id="AVPK01000002">
    <property type="protein sequence ID" value="KGN38883.1"/>
    <property type="molecule type" value="Genomic_DNA"/>
</dbReference>
<evidence type="ECO:0000259" key="2">
    <source>
        <dbReference type="Pfam" id="PF01757"/>
    </source>
</evidence>
<feature type="transmembrane region" description="Helical" evidence="1">
    <location>
        <begin position="240"/>
        <end position="259"/>
    </location>
</feature>
<proteinExistence type="predicted"/>
<keyword evidence="1" id="KW-0812">Transmembrane</keyword>
<feature type="transmembrane region" description="Helical" evidence="1">
    <location>
        <begin position="172"/>
        <end position="191"/>
    </location>
</feature>
<evidence type="ECO:0000313" key="3">
    <source>
        <dbReference type="EMBL" id="KGN38883.1"/>
    </source>
</evidence>
<accession>A0A0A0JP04</accession>